<organism evidence="12 13">
    <name type="scientific">Pinctada imbricata</name>
    <name type="common">Atlantic pearl-oyster</name>
    <name type="synonym">Pinctada martensii</name>
    <dbReference type="NCBI Taxonomy" id="66713"/>
    <lineage>
        <taxon>Eukaryota</taxon>
        <taxon>Metazoa</taxon>
        <taxon>Spiralia</taxon>
        <taxon>Lophotrochozoa</taxon>
        <taxon>Mollusca</taxon>
        <taxon>Bivalvia</taxon>
        <taxon>Autobranchia</taxon>
        <taxon>Pteriomorphia</taxon>
        <taxon>Pterioida</taxon>
        <taxon>Pterioidea</taxon>
        <taxon>Pteriidae</taxon>
        <taxon>Pinctada</taxon>
    </lineage>
</organism>
<evidence type="ECO:0000313" key="12">
    <source>
        <dbReference type="EMBL" id="KAK3085668.1"/>
    </source>
</evidence>
<dbReference type="Gene3D" id="1.20.1070.10">
    <property type="entry name" value="Rhodopsin 7-helix transmembrane proteins"/>
    <property type="match status" value="1"/>
</dbReference>
<feature type="region of interest" description="Disordered" evidence="9">
    <location>
        <begin position="275"/>
        <end position="296"/>
    </location>
</feature>
<feature type="compositionally biased region" description="Polar residues" evidence="9">
    <location>
        <begin position="236"/>
        <end position="255"/>
    </location>
</feature>
<evidence type="ECO:0000256" key="7">
    <source>
        <dbReference type="ARBA" id="ARBA00023224"/>
    </source>
</evidence>
<feature type="compositionally biased region" description="Polar residues" evidence="9">
    <location>
        <begin position="275"/>
        <end position="290"/>
    </location>
</feature>
<keyword evidence="4 8" id="KW-0297">G-protein coupled receptor</keyword>
<evidence type="ECO:0000256" key="1">
    <source>
        <dbReference type="ARBA" id="ARBA00004141"/>
    </source>
</evidence>
<keyword evidence="13" id="KW-1185">Reference proteome</keyword>
<dbReference type="PANTHER" id="PTHR24238:SF47">
    <property type="entry name" value="ECDYSTEROIDS_DOPAMINE RECEPTOR-RELATED"/>
    <property type="match status" value="1"/>
</dbReference>
<feature type="transmembrane region" description="Helical" evidence="10">
    <location>
        <begin position="307"/>
        <end position="332"/>
    </location>
</feature>
<keyword evidence="2 8" id="KW-0812">Transmembrane</keyword>
<dbReference type="EMBL" id="VSWD01000012">
    <property type="protein sequence ID" value="KAK3085668.1"/>
    <property type="molecule type" value="Genomic_DNA"/>
</dbReference>
<dbReference type="InterPro" id="IPR000276">
    <property type="entry name" value="GPCR_Rhodpsn"/>
</dbReference>
<evidence type="ECO:0000313" key="13">
    <source>
        <dbReference type="Proteomes" id="UP001186944"/>
    </source>
</evidence>
<feature type="transmembrane region" description="Helical" evidence="10">
    <location>
        <begin position="132"/>
        <end position="155"/>
    </location>
</feature>
<feature type="transmembrane region" description="Helical" evidence="10">
    <location>
        <begin position="181"/>
        <end position="205"/>
    </location>
</feature>
<name>A0AA88XMQ0_PINIB</name>
<comment type="similarity">
    <text evidence="8">Belongs to the G-protein coupled receptor 1 family.</text>
</comment>
<evidence type="ECO:0000256" key="5">
    <source>
        <dbReference type="ARBA" id="ARBA00023136"/>
    </source>
</evidence>
<dbReference type="SUPFAM" id="SSF81321">
    <property type="entry name" value="Family A G protein-coupled receptor-like"/>
    <property type="match status" value="1"/>
</dbReference>
<dbReference type="PROSITE" id="PS00237">
    <property type="entry name" value="G_PROTEIN_RECEP_F1_1"/>
    <property type="match status" value="1"/>
</dbReference>
<feature type="domain" description="G-protein coupled receptors family 1 profile" evidence="11">
    <location>
        <begin position="33"/>
        <end position="368"/>
    </location>
</feature>
<evidence type="ECO:0000256" key="9">
    <source>
        <dbReference type="SAM" id="MobiDB-lite"/>
    </source>
</evidence>
<evidence type="ECO:0000256" key="2">
    <source>
        <dbReference type="ARBA" id="ARBA00022692"/>
    </source>
</evidence>
<evidence type="ECO:0000256" key="4">
    <source>
        <dbReference type="ARBA" id="ARBA00023040"/>
    </source>
</evidence>
<dbReference type="PANTHER" id="PTHR24238">
    <property type="entry name" value="G-PROTEIN COUPLED RECEPTOR"/>
    <property type="match status" value="1"/>
</dbReference>
<evidence type="ECO:0000256" key="6">
    <source>
        <dbReference type="ARBA" id="ARBA00023170"/>
    </source>
</evidence>
<evidence type="ECO:0000256" key="8">
    <source>
        <dbReference type="RuleBase" id="RU000688"/>
    </source>
</evidence>
<dbReference type="AlphaFoldDB" id="A0AA88XMQ0"/>
<keyword evidence="5 10" id="KW-0472">Membrane</keyword>
<evidence type="ECO:0000256" key="3">
    <source>
        <dbReference type="ARBA" id="ARBA00022989"/>
    </source>
</evidence>
<dbReference type="InterPro" id="IPR017452">
    <property type="entry name" value="GPCR_Rhodpsn_7TM"/>
</dbReference>
<feature type="transmembrane region" description="Helical" evidence="10">
    <location>
        <begin position="93"/>
        <end position="111"/>
    </location>
</feature>
<feature type="transmembrane region" description="Helical" evidence="10">
    <location>
        <begin position="352"/>
        <end position="371"/>
    </location>
</feature>
<dbReference type="Pfam" id="PF00001">
    <property type="entry name" value="7tm_1"/>
    <property type="match status" value="1"/>
</dbReference>
<feature type="transmembrane region" description="Helical" evidence="10">
    <location>
        <begin position="20"/>
        <end position="41"/>
    </location>
</feature>
<accession>A0AA88XMQ0</accession>
<keyword evidence="3 10" id="KW-1133">Transmembrane helix</keyword>
<evidence type="ECO:0000256" key="10">
    <source>
        <dbReference type="SAM" id="Phobius"/>
    </source>
</evidence>
<evidence type="ECO:0000259" key="11">
    <source>
        <dbReference type="PROSITE" id="PS50262"/>
    </source>
</evidence>
<protein>
    <recommendedName>
        <fullName evidence="11">G-protein coupled receptors family 1 profile domain-containing protein</fullName>
    </recommendedName>
</protein>
<feature type="region of interest" description="Disordered" evidence="9">
    <location>
        <begin position="217"/>
        <end position="258"/>
    </location>
</feature>
<dbReference type="GO" id="GO:0004930">
    <property type="term" value="F:G protein-coupled receptor activity"/>
    <property type="evidence" value="ECO:0007669"/>
    <property type="project" value="UniProtKB-KW"/>
</dbReference>
<sequence length="398" mass="44675">MPDFNLLDYQDFIEYDIPVTIYLSILCIIGIFGNFHVLILYIKRYAGSNHHIFILILAGVDFVACSVCLPYEIADIYKSFSFTNDGLCKFFRFMIHFTSLGSGFMLVLIAFERYRKLCTPFGRQIVGREIGISCSVMLGVSSVIAVPSFVFYGAAEKKIPGYSNVTGNDCKLLSNTFKYAFIYLAVMLLISTIMFVICTVTYSVVGKVLFSHYSKRTKGTSVPMNDQRIPSHDTNESSVALNNNTPGPSRGTSLESLRHQGTLDSKKSILSRLKSVTSKNGSLKRSQSAVDKNAERARSKLDRTMHITLMLLVATAISYLGYIPAIISGILTAIGSDNTDKSKTEVEKLMAILTRGFYLNHVVNPIVFFFMDKKLRKDARKMYRNFWKRITCNACNSK</sequence>
<dbReference type="PROSITE" id="PS50262">
    <property type="entry name" value="G_PROTEIN_RECEP_F1_2"/>
    <property type="match status" value="1"/>
</dbReference>
<keyword evidence="6 8" id="KW-0675">Receptor</keyword>
<dbReference type="PRINTS" id="PR00237">
    <property type="entry name" value="GPCRRHODOPSN"/>
</dbReference>
<comment type="subcellular location">
    <subcellularLocation>
        <location evidence="1">Membrane</location>
        <topology evidence="1">Multi-pass membrane protein</topology>
    </subcellularLocation>
</comment>
<dbReference type="CDD" id="cd00637">
    <property type="entry name" value="7tm_classA_rhodopsin-like"/>
    <property type="match status" value="1"/>
</dbReference>
<keyword evidence="7 8" id="KW-0807">Transducer</keyword>
<proteinExistence type="inferred from homology"/>
<dbReference type="GO" id="GO:0016020">
    <property type="term" value="C:membrane"/>
    <property type="evidence" value="ECO:0007669"/>
    <property type="project" value="UniProtKB-SubCell"/>
</dbReference>
<dbReference type="Proteomes" id="UP001186944">
    <property type="component" value="Unassembled WGS sequence"/>
</dbReference>
<feature type="transmembrane region" description="Helical" evidence="10">
    <location>
        <begin position="53"/>
        <end position="73"/>
    </location>
</feature>
<gene>
    <name evidence="12" type="ORF">FSP39_006914</name>
</gene>
<comment type="caution">
    <text evidence="12">The sequence shown here is derived from an EMBL/GenBank/DDBJ whole genome shotgun (WGS) entry which is preliminary data.</text>
</comment>
<reference evidence="12" key="1">
    <citation type="submission" date="2019-08" db="EMBL/GenBank/DDBJ databases">
        <title>The improved chromosome-level genome for the pearl oyster Pinctada fucata martensii using PacBio sequencing and Hi-C.</title>
        <authorList>
            <person name="Zheng Z."/>
        </authorList>
    </citation>
    <scope>NUCLEOTIDE SEQUENCE</scope>
    <source>
        <strain evidence="12">ZZ-2019</strain>
        <tissue evidence="12">Adductor muscle</tissue>
    </source>
</reference>